<evidence type="ECO:0000256" key="3">
    <source>
        <dbReference type="ARBA" id="ARBA00022475"/>
    </source>
</evidence>
<keyword evidence="6 7" id="KW-0472">Membrane</keyword>
<evidence type="ECO:0000256" key="7">
    <source>
        <dbReference type="SAM" id="Phobius"/>
    </source>
</evidence>
<feature type="domain" description="Major facilitator superfamily (MFS) profile" evidence="8">
    <location>
        <begin position="11"/>
        <end position="392"/>
    </location>
</feature>
<dbReference type="Pfam" id="PF05977">
    <property type="entry name" value="MFS_3"/>
    <property type="match status" value="1"/>
</dbReference>
<dbReference type="Proteomes" id="UP000584325">
    <property type="component" value="Unassembled WGS sequence"/>
</dbReference>
<dbReference type="InterPro" id="IPR020846">
    <property type="entry name" value="MFS_dom"/>
</dbReference>
<feature type="transmembrane region" description="Helical" evidence="7">
    <location>
        <begin position="251"/>
        <end position="274"/>
    </location>
</feature>
<evidence type="ECO:0000256" key="6">
    <source>
        <dbReference type="ARBA" id="ARBA00023136"/>
    </source>
</evidence>
<evidence type="ECO:0000256" key="2">
    <source>
        <dbReference type="ARBA" id="ARBA00022448"/>
    </source>
</evidence>
<feature type="transmembrane region" description="Helical" evidence="7">
    <location>
        <begin position="83"/>
        <end position="112"/>
    </location>
</feature>
<dbReference type="PROSITE" id="PS50850">
    <property type="entry name" value="MFS"/>
    <property type="match status" value="1"/>
</dbReference>
<evidence type="ECO:0000256" key="1">
    <source>
        <dbReference type="ARBA" id="ARBA00004651"/>
    </source>
</evidence>
<evidence type="ECO:0000313" key="11">
    <source>
        <dbReference type="Proteomes" id="UP000298763"/>
    </source>
</evidence>
<evidence type="ECO:0000256" key="5">
    <source>
        <dbReference type="ARBA" id="ARBA00022989"/>
    </source>
</evidence>
<feature type="transmembrane region" description="Helical" evidence="7">
    <location>
        <begin position="286"/>
        <end position="309"/>
    </location>
</feature>
<dbReference type="PANTHER" id="PTHR23513:SF11">
    <property type="entry name" value="STAPHYLOFERRIN A TRANSPORTER"/>
    <property type="match status" value="1"/>
</dbReference>
<organism evidence="9 12">
    <name type="scientific">Pseudoduganella umbonata</name>
    <dbReference type="NCBI Taxonomy" id="864828"/>
    <lineage>
        <taxon>Bacteria</taxon>
        <taxon>Pseudomonadati</taxon>
        <taxon>Pseudomonadota</taxon>
        <taxon>Betaproteobacteria</taxon>
        <taxon>Burkholderiales</taxon>
        <taxon>Oxalobacteraceae</taxon>
        <taxon>Telluria group</taxon>
        <taxon>Pseudoduganella</taxon>
    </lineage>
</organism>
<evidence type="ECO:0000256" key="4">
    <source>
        <dbReference type="ARBA" id="ARBA00022692"/>
    </source>
</evidence>
<protein>
    <submittedName>
        <fullName evidence="10">MFS transporter</fullName>
    </submittedName>
    <submittedName>
        <fullName evidence="9">Putative MFS family arabinose efflux permease</fullName>
    </submittedName>
</protein>
<dbReference type="InterPro" id="IPR010290">
    <property type="entry name" value="TM_effector"/>
</dbReference>
<sequence>MSTFAPLRRSAFRMLWLAWLGANMTMWMNDVAAAWLMTTLTDNAFMVAMVQTASTLPVFLLGLPSGALADIVDRRRYFALTQVWVCVVAVLLAVLSFTGALSASLLLVLTFANGIGMAMRWPVFAAIVPDLVPGHELPAALALNGVAMNMSRVIGPVAAGALIAGAGSGYVFALNAALAMVSFTLILRWRPAPKVSTLPKERFLAAMRVGLQHVARSPRMRILLMRIFLFFFQATALTALLPLIARGIDGGGPGIFTALLAAMGSGALLMALNLARVRPYIGRDTIVYWGIGVHAVASVSATLSTSLWLALPAMAVAGMAWIAAANSLTVAAQLALPNWVRARGMSIYHMAVMSGGAAGAALWGAVAQVASVSTSVIVASAFGPLLLVLTRRHGAGGDKDVDLSPAAPIGGALPPVFDIAPNTGPIMVTIEYKIPPANLETFTAVMRETRMARLRQGAMTWGLLRDTTEPGRYIEYFLDENWVEHQRRLERLNASDMHLRQRRLDCHVGAEPPRIKRFVSELA</sequence>
<evidence type="ECO:0000313" key="10">
    <source>
        <dbReference type="EMBL" id="QCP09153.1"/>
    </source>
</evidence>
<keyword evidence="3" id="KW-1003">Cell membrane</keyword>
<dbReference type="Proteomes" id="UP000298763">
    <property type="component" value="Chromosome"/>
</dbReference>
<keyword evidence="4 7" id="KW-0812">Transmembrane</keyword>
<dbReference type="RefSeq" id="WP_137312042.1">
    <property type="nucleotide sequence ID" value="NZ_CP040017.1"/>
</dbReference>
<dbReference type="SUPFAM" id="SSF103473">
    <property type="entry name" value="MFS general substrate transporter"/>
    <property type="match status" value="1"/>
</dbReference>
<dbReference type="EMBL" id="CP040017">
    <property type="protein sequence ID" value="QCP09153.1"/>
    <property type="molecule type" value="Genomic_DNA"/>
</dbReference>
<evidence type="ECO:0000259" key="8">
    <source>
        <dbReference type="PROSITE" id="PS50850"/>
    </source>
</evidence>
<keyword evidence="2" id="KW-0813">Transport</keyword>
<evidence type="ECO:0000313" key="9">
    <source>
        <dbReference type="EMBL" id="MBB3221612.1"/>
    </source>
</evidence>
<dbReference type="CDD" id="cd06173">
    <property type="entry name" value="MFS_MefA_like"/>
    <property type="match status" value="1"/>
</dbReference>
<evidence type="ECO:0000313" key="12">
    <source>
        <dbReference type="Proteomes" id="UP000584325"/>
    </source>
</evidence>
<feature type="transmembrane region" description="Helical" evidence="7">
    <location>
        <begin position="223"/>
        <end position="245"/>
    </location>
</feature>
<reference evidence="10 11" key="1">
    <citation type="submission" date="2019-05" db="EMBL/GenBank/DDBJ databases">
        <title>Draft Genome Sequences of Six Type Strains of the Genus Massilia.</title>
        <authorList>
            <person name="Miess H."/>
            <person name="Frediansyhah A."/>
            <person name="Gross H."/>
        </authorList>
    </citation>
    <scope>NUCLEOTIDE SEQUENCE [LARGE SCALE GENOMIC DNA]</scope>
    <source>
        <strain evidence="10 11">DSMZ 26121</strain>
    </source>
</reference>
<dbReference type="PANTHER" id="PTHR23513">
    <property type="entry name" value="INTEGRAL MEMBRANE EFFLUX PROTEIN-RELATED"/>
    <property type="match status" value="1"/>
</dbReference>
<dbReference type="OrthoDB" id="9775268at2"/>
<dbReference type="GO" id="GO:0005886">
    <property type="term" value="C:plasma membrane"/>
    <property type="evidence" value="ECO:0007669"/>
    <property type="project" value="UniProtKB-SubCell"/>
</dbReference>
<comment type="subcellular location">
    <subcellularLocation>
        <location evidence="1">Cell membrane</location>
        <topology evidence="1">Multi-pass membrane protein</topology>
    </subcellularLocation>
</comment>
<dbReference type="AlphaFoldDB" id="A0A4P8HI15"/>
<proteinExistence type="predicted"/>
<dbReference type="GO" id="GO:0022857">
    <property type="term" value="F:transmembrane transporter activity"/>
    <property type="evidence" value="ECO:0007669"/>
    <property type="project" value="InterPro"/>
</dbReference>
<feature type="transmembrane region" description="Helical" evidence="7">
    <location>
        <begin position="157"/>
        <end position="187"/>
    </location>
</feature>
<reference evidence="9 12" key="2">
    <citation type="submission" date="2020-08" db="EMBL/GenBank/DDBJ databases">
        <title>Genomic Encyclopedia of Type Strains, Phase III (KMG-III): the genomes of soil and plant-associated and newly described type strains.</title>
        <authorList>
            <person name="Whitman W."/>
        </authorList>
    </citation>
    <scope>NUCLEOTIDE SEQUENCE [LARGE SCALE GENOMIC DNA]</scope>
    <source>
        <strain evidence="9 12">CECT 7753</strain>
    </source>
</reference>
<feature type="transmembrane region" description="Helical" evidence="7">
    <location>
        <begin position="372"/>
        <end position="389"/>
    </location>
</feature>
<gene>
    <name evidence="10" type="ORF">FCL38_00895</name>
    <name evidence="9" type="ORF">FHS02_002422</name>
</gene>
<accession>A0A4P8HI15</accession>
<dbReference type="EMBL" id="JACHXS010000004">
    <property type="protein sequence ID" value="MBB3221612.1"/>
    <property type="molecule type" value="Genomic_DNA"/>
</dbReference>
<dbReference type="Gene3D" id="1.20.1250.20">
    <property type="entry name" value="MFS general substrate transporter like domains"/>
    <property type="match status" value="1"/>
</dbReference>
<feature type="transmembrane region" description="Helical" evidence="7">
    <location>
        <begin position="44"/>
        <end position="63"/>
    </location>
</feature>
<feature type="transmembrane region" description="Helical" evidence="7">
    <location>
        <begin position="315"/>
        <end position="335"/>
    </location>
</feature>
<name>A0A4P8HI15_9BURK</name>
<dbReference type="InterPro" id="IPR036259">
    <property type="entry name" value="MFS_trans_sf"/>
</dbReference>
<keyword evidence="5 7" id="KW-1133">Transmembrane helix</keyword>
<feature type="transmembrane region" description="Helical" evidence="7">
    <location>
        <begin position="347"/>
        <end position="366"/>
    </location>
</feature>
<keyword evidence="11" id="KW-1185">Reference proteome</keyword>